<evidence type="ECO:0000313" key="2">
    <source>
        <dbReference type="Proteomes" id="UP000005481"/>
    </source>
</evidence>
<reference evidence="1 2" key="1">
    <citation type="submission" date="2011-08" db="EMBL/GenBank/DDBJ databases">
        <authorList>
            <person name="Weinstock G."/>
            <person name="Sodergren E."/>
            <person name="Clifton S."/>
            <person name="Fulton L."/>
            <person name="Fulton B."/>
            <person name="Courtney L."/>
            <person name="Fronick C."/>
            <person name="Harrison M."/>
            <person name="Strong C."/>
            <person name="Farmer C."/>
            <person name="Delahaunty K."/>
            <person name="Markovic C."/>
            <person name="Hall O."/>
            <person name="Minx P."/>
            <person name="Tomlinson C."/>
            <person name="Mitreva M."/>
            <person name="Hou S."/>
            <person name="Chen J."/>
            <person name="Wollam A."/>
            <person name="Pepin K.H."/>
            <person name="Johnson M."/>
            <person name="Bhonagiri V."/>
            <person name="Zhang X."/>
            <person name="Suruliraj S."/>
            <person name="Warren W."/>
            <person name="Chinwalla A."/>
            <person name="Mardis E.R."/>
            <person name="Wilson R.K."/>
        </authorList>
    </citation>
    <scope>NUCLEOTIDE SEQUENCE [LARGE SCALE GENOMIC DNA]</scope>
    <source>
        <strain evidence="1 2">F0357</strain>
    </source>
</reference>
<sequence>MEFVCAAAARTPSPKGAGKLTAAPVEGTINLLFQYRQGVLVKWLLRRKKSVFMKRT</sequence>
<keyword evidence="2" id="KW-1185">Reference proteome</keyword>
<protein>
    <submittedName>
        <fullName evidence="1">Uncharacterized protein</fullName>
    </submittedName>
</protein>
<organism evidence="1 2">
    <name type="scientific">Anaeroglobus geminatus F0357</name>
    <dbReference type="NCBI Taxonomy" id="861450"/>
    <lineage>
        <taxon>Bacteria</taxon>
        <taxon>Bacillati</taxon>
        <taxon>Bacillota</taxon>
        <taxon>Negativicutes</taxon>
        <taxon>Veillonellales</taxon>
        <taxon>Veillonellaceae</taxon>
        <taxon>Anaeroglobus</taxon>
    </lineage>
</organism>
<proteinExistence type="predicted"/>
<evidence type="ECO:0000313" key="1">
    <source>
        <dbReference type="EMBL" id="EHM42191.1"/>
    </source>
</evidence>
<comment type="caution">
    <text evidence="1">The sequence shown here is derived from an EMBL/GenBank/DDBJ whole genome shotgun (WGS) entry which is preliminary data.</text>
</comment>
<dbReference type="STRING" id="861450.HMPREF0080_00733"/>
<accession>G9YGG9</accession>
<dbReference type="Proteomes" id="UP000005481">
    <property type="component" value="Unassembled WGS sequence"/>
</dbReference>
<gene>
    <name evidence="1" type="ORF">HMPREF0080_00733</name>
</gene>
<dbReference type="EMBL" id="AGCJ01000023">
    <property type="protein sequence ID" value="EHM42191.1"/>
    <property type="molecule type" value="Genomic_DNA"/>
</dbReference>
<dbReference type="HOGENOM" id="CLU_3003933_0_0_9"/>
<name>G9YGG9_9FIRM</name>
<dbReference type="AlphaFoldDB" id="G9YGG9"/>